<feature type="domain" description="RING-type" evidence="18">
    <location>
        <begin position="227"/>
        <end position="270"/>
    </location>
</feature>
<evidence type="ECO:0000256" key="16">
    <source>
        <dbReference type="RuleBase" id="RU368018"/>
    </source>
</evidence>
<comment type="caution">
    <text evidence="19">The sequence shown here is derived from an EMBL/GenBank/DDBJ whole genome shotgun (WGS) entry which is preliminary data.</text>
</comment>
<keyword evidence="6 16" id="KW-0808">Transferase</keyword>
<dbReference type="Pfam" id="PF07574">
    <property type="entry name" value="SMC_Nse1"/>
    <property type="match status" value="1"/>
</dbReference>
<keyword evidence="14 16" id="KW-0539">Nucleus</keyword>
<evidence type="ECO:0000256" key="6">
    <source>
        <dbReference type="ARBA" id="ARBA00022679"/>
    </source>
</evidence>
<dbReference type="InterPro" id="IPR036388">
    <property type="entry name" value="WH-like_DNA-bd_sf"/>
</dbReference>
<evidence type="ECO:0000256" key="8">
    <source>
        <dbReference type="ARBA" id="ARBA00022763"/>
    </source>
</evidence>
<dbReference type="CDD" id="cd16493">
    <property type="entry name" value="RING-CH-C4HC3_NSE1"/>
    <property type="match status" value="1"/>
</dbReference>
<dbReference type="AlphaFoldDB" id="A0A8H3IPK9"/>
<evidence type="ECO:0000256" key="12">
    <source>
        <dbReference type="ARBA" id="ARBA00023172"/>
    </source>
</evidence>
<accession>A0A8H3IPK9</accession>
<keyword evidence="13 16" id="KW-0234">DNA repair</keyword>
<evidence type="ECO:0000259" key="18">
    <source>
        <dbReference type="PROSITE" id="PS50089"/>
    </source>
</evidence>
<evidence type="ECO:0000256" key="10">
    <source>
        <dbReference type="ARBA" id="ARBA00022786"/>
    </source>
</evidence>
<proteinExistence type="inferred from homology"/>
<dbReference type="Pfam" id="PF08746">
    <property type="entry name" value="zf-RING-like"/>
    <property type="match status" value="1"/>
</dbReference>
<keyword evidence="9 15" id="KW-0863">Zinc-finger</keyword>
<protein>
    <recommendedName>
        <fullName evidence="5 16">Non-structural maintenance of chromosomes element 1 homolog</fullName>
        <ecNumber evidence="4 16">2.3.2.27</ecNumber>
    </recommendedName>
</protein>
<dbReference type="EC" id="2.3.2.27" evidence="4 16"/>
<dbReference type="Proteomes" id="UP000664169">
    <property type="component" value="Unassembled WGS sequence"/>
</dbReference>
<keyword evidence="11 16" id="KW-0862">Zinc</keyword>
<dbReference type="EMBL" id="CAJPDQ010000018">
    <property type="protein sequence ID" value="CAF9922745.1"/>
    <property type="molecule type" value="Genomic_DNA"/>
</dbReference>
<dbReference type="PROSITE" id="PS50089">
    <property type="entry name" value="ZF_RING_2"/>
    <property type="match status" value="1"/>
</dbReference>
<dbReference type="Gene3D" id="3.30.40.10">
    <property type="entry name" value="Zinc/RING finger domain, C3HC4 (zinc finger)"/>
    <property type="match status" value="1"/>
</dbReference>
<evidence type="ECO:0000256" key="15">
    <source>
        <dbReference type="PROSITE-ProRule" id="PRU00175"/>
    </source>
</evidence>
<dbReference type="InterPro" id="IPR011513">
    <property type="entry name" value="Nse1"/>
</dbReference>
<evidence type="ECO:0000256" key="1">
    <source>
        <dbReference type="ARBA" id="ARBA00000900"/>
    </source>
</evidence>
<dbReference type="InterPro" id="IPR014857">
    <property type="entry name" value="Nse1_RING_C4HC3-type"/>
</dbReference>
<evidence type="ECO:0000256" key="3">
    <source>
        <dbReference type="ARBA" id="ARBA00010258"/>
    </source>
</evidence>
<comment type="similarity">
    <text evidence="3 16">Belongs to the NSE1 family.</text>
</comment>
<dbReference type="GO" id="GO:0008270">
    <property type="term" value="F:zinc ion binding"/>
    <property type="evidence" value="ECO:0007669"/>
    <property type="project" value="UniProtKB-KW"/>
</dbReference>
<dbReference type="SUPFAM" id="SSF57850">
    <property type="entry name" value="RING/U-box"/>
    <property type="match status" value="1"/>
</dbReference>
<dbReference type="InterPro" id="IPR001841">
    <property type="entry name" value="Znf_RING"/>
</dbReference>
<comment type="function">
    <text evidence="16">Acts in a DNA repair pathway for removal of UV-induced DNA damage that is distinct from classical nucleotide excision repair and in repair of ionizing radiation damage. Functions in homologous recombination repair of DNA double strand breaks and in recovery of stalled replication forks.</text>
</comment>
<evidence type="ECO:0000256" key="5">
    <source>
        <dbReference type="ARBA" id="ARBA00019422"/>
    </source>
</evidence>
<organism evidence="19 20">
    <name type="scientific">Gomphillus americanus</name>
    <dbReference type="NCBI Taxonomy" id="1940652"/>
    <lineage>
        <taxon>Eukaryota</taxon>
        <taxon>Fungi</taxon>
        <taxon>Dikarya</taxon>
        <taxon>Ascomycota</taxon>
        <taxon>Pezizomycotina</taxon>
        <taxon>Lecanoromycetes</taxon>
        <taxon>OSLEUM clade</taxon>
        <taxon>Ostropomycetidae</taxon>
        <taxon>Ostropales</taxon>
        <taxon>Graphidaceae</taxon>
        <taxon>Gomphilloideae</taxon>
        <taxon>Gomphillus</taxon>
    </lineage>
</organism>
<dbReference type="GO" id="GO:0005634">
    <property type="term" value="C:nucleus"/>
    <property type="evidence" value="ECO:0007669"/>
    <property type="project" value="UniProtKB-SubCell"/>
</dbReference>
<gene>
    <name evidence="19" type="ORF">GOMPHAMPRED_002660</name>
</gene>
<keyword evidence="12 16" id="KW-0233">DNA recombination</keyword>
<evidence type="ECO:0000256" key="14">
    <source>
        <dbReference type="ARBA" id="ARBA00023242"/>
    </source>
</evidence>
<comment type="subcellular location">
    <subcellularLocation>
        <location evidence="2 16">Nucleus</location>
    </subcellularLocation>
</comment>
<dbReference type="PANTHER" id="PTHR20973">
    <property type="entry name" value="NON-SMC ELEMENT 1-RELATED"/>
    <property type="match status" value="1"/>
</dbReference>
<evidence type="ECO:0000256" key="17">
    <source>
        <dbReference type="SAM" id="MobiDB-lite"/>
    </source>
</evidence>
<evidence type="ECO:0000256" key="7">
    <source>
        <dbReference type="ARBA" id="ARBA00022723"/>
    </source>
</evidence>
<keyword evidence="7 16" id="KW-0479">Metal-binding</keyword>
<evidence type="ECO:0000256" key="9">
    <source>
        <dbReference type="ARBA" id="ARBA00022771"/>
    </source>
</evidence>
<evidence type="ECO:0000313" key="20">
    <source>
        <dbReference type="Proteomes" id="UP000664169"/>
    </source>
</evidence>
<feature type="compositionally biased region" description="Polar residues" evidence="17">
    <location>
        <begin position="298"/>
        <end position="314"/>
    </location>
</feature>
<comment type="subunit">
    <text evidence="16">Component of the Smc5-Smc6 complex.</text>
</comment>
<dbReference type="InterPro" id="IPR013083">
    <property type="entry name" value="Znf_RING/FYVE/PHD"/>
</dbReference>
<evidence type="ECO:0000256" key="4">
    <source>
        <dbReference type="ARBA" id="ARBA00012483"/>
    </source>
</evidence>
<dbReference type="GO" id="GO:0061630">
    <property type="term" value="F:ubiquitin protein ligase activity"/>
    <property type="evidence" value="ECO:0007669"/>
    <property type="project" value="UniProtKB-EC"/>
</dbReference>
<dbReference type="Gene3D" id="3.90.1150.220">
    <property type="match status" value="1"/>
</dbReference>
<dbReference type="Gene3D" id="1.10.10.10">
    <property type="entry name" value="Winged helix-like DNA-binding domain superfamily/Winged helix DNA-binding domain"/>
    <property type="match status" value="1"/>
</dbReference>
<evidence type="ECO:0000256" key="11">
    <source>
        <dbReference type="ARBA" id="ARBA00022833"/>
    </source>
</evidence>
<keyword evidence="8 16" id="KW-0227">DNA damage</keyword>
<comment type="catalytic activity">
    <reaction evidence="1 16">
        <text>S-ubiquitinyl-[E2 ubiquitin-conjugating enzyme]-L-cysteine + [acceptor protein]-L-lysine = [E2 ubiquitin-conjugating enzyme]-L-cysteine + N(6)-ubiquitinyl-[acceptor protein]-L-lysine.</text>
        <dbReference type="EC" id="2.3.2.27"/>
    </reaction>
</comment>
<dbReference type="OrthoDB" id="185455at2759"/>
<keyword evidence="20" id="KW-1185">Reference proteome</keyword>
<dbReference type="PANTHER" id="PTHR20973:SF0">
    <property type="entry name" value="NON-STRUCTURAL MAINTENANCE OF CHROMOSOMES ELEMENT 1 HOMOLOG"/>
    <property type="match status" value="1"/>
</dbReference>
<dbReference type="GO" id="GO:0030915">
    <property type="term" value="C:Smc5-Smc6 complex"/>
    <property type="evidence" value="ECO:0007669"/>
    <property type="project" value="UniProtKB-UniRule"/>
</dbReference>
<evidence type="ECO:0000313" key="19">
    <source>
        <dbReference type="EMBL" id="CAF9922745.1"/>
    </source>
</evidence>
<evidence type="ECO:0000256" key="13">
    <source>
        <dbReference type="ARBA" id="ARBA00023204"/>
    </source>
</evidence>
<keyword evidence="10 16" id="KW-0833">Ubl conjugation pathway</keyword>
<sequence length="327" mass="36767">MSTEQDDEYDDSNRAFLQALIARSTLTFEEAQRMLAAILASFNQTETRPEDVTQEAFNKYISAANDAISEFDMEIRSTVHQVTKQRIYAIINSTSDVSTQMATGFTPDEISYVKRVLDAMFETNNTLRHEIMAIQPIQATKLHKPPPTRASPAGAETQGSAGTQITVLQAEKVLASLVEQGWFEKSRKMYYSLSPRALMELRGWLEQTYNDEEDEEATGSGTKIKMCHACREIVTYGQRCAKLTCPTRFHDSCAEGYFRVQRERSCPLCKTRWTGKDFVGERAASDKAVPKQRRKASQKQATPGTSSKRQQTAVNGHGDDDDDDDED</sequence>
<feature type="region of interest" description="Disordered" evidence="17">
    <location>
        <begin position="281"/>
        <end position="327"/>
    </location>
</feature>
<evidence type="ECO:0000256" key="2">
    <source>
        <dbReference type="ARBA" id="ARBA00004123"/>
    </source>
</evidence>
<dbReference type="GO" id="GO:0000724">
    <property type="term" value="P:double-strand break repair via homologous recombination"/>
    <property type="evidence" value="ECO:0007669"/>
    <property type="project" value="TreeGrafter"/>
</dbReference>
<reference evidence="19" key="1">
    <citation type="submission" date="2021-03" db="EMBL/GenBank/DDBJ databases">
        <authorList>
            <person name="Tagirdzhanova G."/>
        </authorList>
    </citation>
    <scope>NUCLEOTIDE SEQUENCE</scope>
</reference>
<name>A0A8H3IPK9_9LECA</name>